<name>W2QQV4_PHYN3</name>
<evidence type="ECO:0000313" key="3">
    <source>
        <dbReference type="Proteomes" id="UP000018817"/>
    </source>
</evidence>
<keyword evidence="1" id="KW-1133">Transmembrane helix</keyword>
<gene>
    <name evidence="2" type="ORF">PPTG_21965</name>
</gene>
<dbReference type="VEuPathDB" id="FungiDB:PPTG_21965"/>
<dbReference type="AlphaFoldDB" id="W2QQV4"/>
<dbReference type="Proteomes" id="UP000018817">
    <property type="component" value="Unassembled WGS sequence"/>
</dbReference>
<dbReference type="EMBL" id="KI669570">
    <property type="protein sequence ID" value="ETN15587.1"/>
    <property type="molecule type" value="Genomic_DNA"/>
</dbReference>
<reference evidence="2 3" key="2">
    <citation type="submission" date="2013-11" db="EMBL/GenBank/DDBJ databases">
        <title>The Genome Sequence of Phytophthora parasitica INRA-310.</title>
        <authorList>
            <consortium name="The Broad Institute Genomics Platform"/>
            <person name="Russ C."/>
            <person name="Tyler B."/>
            <person name="Panabieres F."/>
            <person name="Shan W."/>
            <person name="Tripathy S."/>
            <person name="Grunwald N."/>
            <person name="Machado M."/>
            <person name="Johnson C.S."/>
            <person name="Arredondo F."/>
            <person name="Hong C."/>
            <person name="Coffey M."/>
            <person name="Young S.K."/>
            <person name="Zeng Q."/>
            <person name="Gargeya S."/>
            <person name="Fitzgerald M."/>
            <person name="Abouelleil A."/>
            <person name="Alvarado L."/>
            <person name="Chapman S.B."/>
            <person name="Gainer-Dewar J."/>
            <person name="Goldberg J."/>
            <person name="Griggs A."/>
            <person name="Gujja S."/>
            <person name="Hansen M."/>
            <person name="Howarth C."/>
            <person name="Imamovic A."/>
            <person name="Ireland A."/>
            <person name="Larimer J."/>
            <person name="McCowan C."/>
            <person name="Murphy C."/>
            <person name="Pearson M."/>
            <person name="Poon T.W."/>
            <person name="Priest M."/>
            <person name="Roberts A."/>
            <person name="Saif S."/>
            <person name="Shea T."/>
            <person name="Sykes S."/>
            <person name="Wortman J."/>
            <person name="Nusbaum C."/>
            <person name="Birren B."/>
        </authorList>
    </citation>
    <scope>NUCLEOTIDE SEQUENCE [LARGE SCALE GENOMIC DNA]</scope>
    <source>
        <strain evidence="2 3">INRA-310</strain>
    </source>
</reference>
<dbReference type="RefSeq" id="XP_008899381.1">
    <property type="nucleotide sequence ID" value="XM_008901133.1"/>
</dbReference>
<keyword evidence="1" id="KW-0472">Membrane</keyword>
<evidence type="ECO:0000313" key="2">
    <source>
        <dbReference type="EMBL" id="ETN15587.1"/>
    </source>
</evidence>
<organism evidence="2 3">
    <name type="scientific">Phytophthora nicotianae (strain INRA-310)</name>
    <name type="common">Phytophthora parasitica</name>
    <dbReference type="NCBI Taxonomy" id="761204"/>
    <lineage>
        <taxon>Eukaryota</taxon>
        <taxon>Sar</taxon>
        <taxon>Stramenopiles</taxon>
        <taxon>Oomycota</taxon>
        <taxon>Peronosporomycetes</taxon>
        <taxon>Peronosporales</taxon>
        <taxon>Peronosporaceae</taxon>
        <taxon>Phytophthora</taxon>
    </lineage>
</organism>
<sequence length="153" mass="17432">MLLTNLLHNLKVNVCFVLVGVVLIFIIFDVNKGIFEVRVLIQLFFIHVFSVEEDVNKLFHSIGCQAVTELGMDESTSEKFCSAADVDPAHLNNCFAISWSRSNFFKLHQKSWIGSLRRRKLPLLRRAVFQLSNIPAEQCLVNENIVRAGFPEP</sequence>
<keyword evidence="1" id="KW-0812">Transmembrane</keyword>
<dbReference type="OMA" id="NNCFAIS"/>
<evidence type="ECO:0000256" key="1">
    <source>
        <dbReference type="SAM" id="Phobius"/>
    </source>
</evidence>
<feature type="transmembrane region" description="Helical" evidence="1">
    <location>
        <begin position="6"/>
        <end position="28"/>
    </location>
</feature>
<accession>W2QQV4</accession>
<dbReference type="GeneID" id="20190564"/>
<reference evidence="3" key="1">
    <citation type="submission" date="2011-12" db="EMBL/GenBank/DDBJ databases">
        <authorList>
            <consortium name="The Broad Institute Genome Sequencing Platform"/>
            <person name="Russ C."/>
            <person name="Tyler B."/>
            <person name="Panabieres F."/>
            <person name="Shan W."/>
            <person name="Tripathy S."/>
            <person name="Grunwald N."/>
            <person name="Machado M."/>
            <person name="Young S.K."/>
            <person name="Zeng Q."/>
            <person name="Gargeya S."/>
            <person name="Fitzgerald M."/>
            <person name="Haas B."/>
            <person name="Abouelleil A."/>
            <person name="Alvarado L."/>
            <person name="Arachchi H.M."/>
            <person name="Berlin A."/>
            <person name="Chapman S.B."/>
            <person name="Gearin G."/>
            <person name="Goldberg J."/>
            <person name="Griggs A."/>
            <person name="Gujja S."/>
            <person name="Hansen M."/>
            <person name="Heiman D."/>
            <person name="Howarth C."/>
            <person name="Larimer J."/>
            <person name="Lui A."/>
            <person name="MacDonald P.J.P."/>
            <person name="McCowen C."/>
            <person name="Montmayeur A."/>
            <person name="Murphy C."/>
            <person name="Neiman D."/>
            <person name="Pearson M."/>
            <person name="Priest M."/>
            <person name="Roberts A."/>
            <person name="Saif S."/>
            <person name="Shea T."/>
            <person name="Sisk P."/>
            <person name="Stolte C."/>
            <person name="Sykes S."/>
            <person name="Wortman J."/>
            <person name="Nusbaum C."/>
            <person name="Birren B."/>
        </authorList>
    </citation>
    <scope>NUCLEOTIDE SEQUENCE [LARGE SCALE GENOMIC DNA]</scope>
    <source>
        <strain evidence="3">INRA-310</strain>
    </source>
</reference>
<proteinExistence type="predicted"/>
<protein>
    <submittedName>
        <fullName evidence="2">Uncharacterized protein</fullName>
    </submittedName>
</protein>